<protein>
    <submittedName>
        <fullName evidence="2">Putative zinc protease</fullName>
    </submittedName>
</protein>
<sequence>MDREIPFRGHIRVMREKEFRATFSKERRMARKTLHISEVGTVILIKSQRATRLTMTLRPFQDVRVTVPKGMTFAQAEAFVNERMAWIQRHQPKIQTIERKYTIFDEQTSFRTREHELRIIRSDARSVSVRTVKGEILVTCPVSKDIHADDVQRAIREGIERAWRKEAKAYLPQRVKILSEQHGLVYQQLRIKNTQSRWGSCSQENNINLSLHVMRLPDPLIDYVILHELVHTVEKNHGSQFWKRLAQVCQKARKLDKELKKYNIKIY</sequence>
<dbReference type="PANTHER" id="PTHR30399:SF1">
    <property type="entry name" value="UTP PYROPHOSPHATASE"/>
    <property type="match status" value="1"/>
</dbReference>
<feature type="domain" description="YgjP-like metallopeptidase" evidence="1">
    <location>
        <begin position="53"/>
        <end position="261"/>
    </location>
</feature>
<dbReference type="Gene3D" id="3.30.2010.10">
    <property type="entry name" value="Metalloproteases ('zincins'), catalytic domain"/>
    <property type="match status" value="1"/>
</dbReference>
<keyword evidence="2" id="KW-0378">Hydrolase</keyword>
<accession>A0A081BYN5</accession>
<name>A0A081BYN5_VECG1</name>
<dbReference type="Proteomes" id="UP000030661">
    <property type="component" value="Unassembled WGS sequence"/>
</dbReference>
<organism evidence="2">
    <name type="scientific">Vecturithrix granuli</name>
    <dbReference type="NCBI Taxonomy" id="1499967"/>
    <lineage>
        <taxon>Bacteria</taxon>
        <taxon>Candidatus Moduliflexota</taxon>
        <taxon>Candidatus Vecturitrichia</taxon>
        <taxon>Candidatus Vecturitrichales</taxon>
        <taxon>Candidatus Vecturitrichaceae</taxon>
        <taxon>Candidatus Vecturithrix</taxon>
    </lineage>
</organism>
<evidence type="ECO:0000313" key="3">
    <source>
        <dbReference type="Proteomes" id="UP000030661"/>
    </source>
</evidence>
<dbReference type="HOGENOM" id="CLU_065947_0_0_0"/>
<dbReference type="STRING" id="1499967.U27_04407"/>
<keyword evidence="2" id="KW-0645">Protease</keyword>
<evidence type="ECO:0000313" key="2">
    <source>
        <dbReference type="EMBL" id="GAK57440.1"/>
    </source>
</evidence>
<dbReference type="AlphaFoldDB" id="A0A081BYN5"/>
<evidence type="ECO:0000259" key="1">
    <source>
        <dbReference type="Pfam" id="PF01863"/>
    </source>
</evidence>
<dbReference type="InterPro" id="IPR053136">
    <property type="entry name" value="UTP_pyrophosphatase-like"/>
</dbReference>
<dbReference type="CDD" id="cd07344">
    <property type="entry name" value="M48_yhfN_like"/>
    <property type="match status" value="1"/>
</dbReference>
<dbReference type="eggNOG" id="COG1451">
    <property type="taxonomic scope" value="Bacteria"/>
</dbReference>
<dbReference type="InterPro" id="IPR002725">
    <property type="entry name" value="YgjP-like_metallopeptidase"/>
</dbReference>
<dbReference type="Pfam" id="PF01863">
    <property type="entry name" value="YgjP-like"/>
    <property type="match status" value="1"/>
</dbReference>
<dbReference type="PANTHER" id="PTHR30399">
    <property type="entry name" value="UNCHARACTERIZED PROTEIN YGJP"/>
    <property type="match status" value="1"/>
</dbReference>
<keyword evidence="3" id="KW-1185">Reference proteome</keyword>
<gene>
    <name evidence="2" type="ORF">U27_04407</name>
</gene>
<dbReference type="GO" id="GO:0008233">
    <property type="term" value="F:peptidase activity"/>
    <property type="evidence" value="ECO:0007669"/>
    <property type="project" value="UniProtKB-KW"/>
</dbReference>
<reference evidence="2" key="1">
    <citation type="journal article" date="2015" name="PeerJ">
        <title>First genomic representation of candidate bacterial phylum KSB3 points to enhanced environmental sensing as a trigger of wastewater bulking.</title>
        <authorList>
            <person name="Sekiguchi Y."/>
            <person name="Ohashi A."/>
            <person name="Parks D.H."/>
            <person name="Yamauchi T."/>
            <person name="Tyson G.W."/>
            <person name="Hugenholtz P."/>
        </authorList>
    </citation>
    <scope>NUCLEOTIDE SEQUENCE [LARGE SCALE GENOMIC DNA]</scope>
</reference>
<proteinExistence type="predicted"/>
<dbReference type="EMBL" id="DF820466">
    <property type="protein sequence ID" value="GAK57440.1"/>
    <property type="molecule type" value="Genomic_DNA"/>
</dbReference>
<dbReference type="GO" id="GO:0006508">
    <property type="term" value="P:proteolysis"/>
    <property type="evidence" value="ECO:0007669"/>
    <property type="project" value="UniProtKB-KW"/>
</dbReference>